<dbReference type="InterPro" id="IPR011049">
    <property type="entry name" value="Serralysin-like_metalloprot_C"/>
</dbReference>
<evidence type="ECO:0000256" key="1">
    <source>
        <dbReference type="ARBA" id="ARBA00004613"/>
    </source>
</evidence>
<feature type="region of interest" description="Disordered" evidence="3">
    <location>
        <begin position="1"/>
        <end position="25"/>
    </location>
</feature>
<dbReference type="InterPro" id="IPR001343">
    <property type="entry name" value="Hemolysn_Ca-bd"/>
</dbReference>
<dbReference type="EMBL" id="JAZBJZ010000042">
    <property type="protein sequence ID" value="MEE3717450.1"/>
    <property type="molecule type" value="Genomic_DNA"/>
</dbReference>
<dbReference type="GO" id="GO:0005509">
    <property type="term" value="F:calcium ion binding"/>
    <property type="evidence" value="ECO:0007669"/>
    <property type="project" value="InterPro"/>
</dbReference>
<name>A0AAW9Q2J3_9CYAN</name>
<dbReference type="InterPro" id="IPR050557">
    <property type="entry name" value="RTX_toxin/Mannuronan_C5-epim"/>
</dbReference>
<sequence length="132" mass="14994">MSQNLPDNSKDRHVQGTSSDDILHGTDRDDVIFGYSGNDVITGGKGNDTLYGGKGNDFYIYHPGDGYDRIEDEEGTDTLILKEIWRNEVTLKLREDGFHIVFYKGEPIVEMRGVDYVQTEDGCWSVERQWGL</sequence>
<dbReference type="Gene3D" id="2.150.10.10">
    <property type="entry name" value="Serralysin-like metalloprotease, C-terminal"/>
    <property type="match status" value="1"/>
</dbReference>
<evidence type="ECO:0008006" key="6">
    <source>
        <dbReference type="Google" id="ProtNLM"/>
    </source>
</evidence>
<keyword evidence="2" id="KW-0964">Secreted</keyword>
<organism evidence="4 5">
    <name type="scientific">Tumidithrix elongata BACA0141</name>
    <dbReference type="NCBI Taxonomy" id="2716417"/>
    <lineage>
        <taxon>Bacteria</taxon>
        <taxon>Bacillati</taxon>
        <taxon>Cyanobacteriota</taxon>
        <taxon>Cyanophyceae</taxon>
        <taxon>Pseudanabaenales</taxon>
        <taxon>Pseudanabaenaceae</taxon>
        <taxon>Tumidithrix</taxon>
        <taxon>Tumidithrix elongata</taxon>
    </lineage>
</organism>
<reference evidence="4" key="1">
    <citation type="submission" date="2024-01" db="EMBL/GenBank/DDBJ databases">
        <title>Bank of Algae and Cyanobacteria of the Azores (BACA) strain genomes.</title>
        <authorList>
            <person name="Luz R."/>
            <person name="Cordeiro R."/>
            <person name="Fonseca A."/>
            <person name="Goncalves V."/>
        </authorList>
    </citation>
    <scope>NUCLEOTIDE SEQUENCE</scope>
    <source>
        <strain evidence="4">BACA0141</strain>
    </source>
</reference>
<dbReference type="RefSeq" id="WP_330483879.1">
    <property type="nucleotide sequence ID" value="NZ_JAZBJZ010000042.1"/>
</dbReference>
<evidence type="ECO:0000313" key="5">
    <source>
        <dbReference type="Proteomes" id="UP001333818"/>
    </source>
</evidence>
<dbReference type="GO" id="GO:0005576">
    <property type="term" value="C:extracellular region"/>
    <property type="evidence" value="ECO:0007669"/>
    <property type="project" value="UniProtKB-SubCell"/>
</dbReference>
<dbReference type="InterPro" id="IPR018511">
    <property type="entry name" value="Hemolysin-typ_Ca-bd_CS"/>
</dbReference>
<gene>
    <name evidence="4" type="ORF">V2H45_11870</name>
</gene>
<dbReference type="Pfam" id="PF00353">
    <property type="entry name" value="HemolysinCabind"/>
    <property type="match status" value="1"/>
</dbReference>
<protein>
    <recommendedName>
        <fullName evidence="6">Alkaline phosphatase</fullName>
    </recommendedName>
</protein>
<keyword evidence="5" id="KW-1185">Reference proteome</keyword>
<dbReference type="PROSITE" id="PS00330">
    <property type="entry name" value="HEMOLYSIN_CALCIUM"/>
    <property type="match status" value="2"/>
</dbReference>
<evidence type="ECO:0000313" key="4">
    <source>
        <dbReference type="EMBL" id="MEE3717450.1"/>
    </source>
</evidence>
<dbReference type="AlphaFoldDB" id="A0AAW9Q2J3"/>
<dbReference type="SUPFAM" id="SSF51120">
    <property type="entry name" value="beta-Roll"/>
    <property type="match status" value="1"/>
</dbReference>
<dbReference type="PANTHER" id="PTHR38340">
    <property type="entry name" value="S-LAYER PROTEIN"/>
    <property type="match status" value="1"/>
</dbReference>
<dbReference type="PRINTS" id="PR00313">
    <property type="entry name" value="CABNDNGRPT"/>
</dbReference>
<evidence type="ECO:0000256" key="3">
    <source>
        <dbReference type="SAM" id="MobiDB-lite"/>
    </source>
</evidence>
<dbReference type="Proteomes" id="UP001333818">
    <property type="component" value="Unassembled WGS sequence"/>
</dbReference>
<accession>A0AAW9Q2J3</accession>
<dbReference type="PANTHER" id="PTHR38340:SF1">
    <property type="entry name" value="S-LAYER PROTEIN"/>
    <property type="match status" value="1"/>
</dbReference>
<comment type="subcellular location">
    <subcellularLocation>
        <location evidence="1">Secreted</location>
    </subcellularLocation>
</comment>
<evidence type="ECO:0000256" key="2">
    <source>
        <dbReference type="ARBA" id="ARBA00022525"/>
    </source>
</evidence>
<comment type="caution">
    <text evidence="4">The sequence shown here is derived from an EMBL/GenBank/DDBJ whole genome shotgun (WGS) entry which is preliminary data.</text>
</comment>
<proteinExistence type="predicted"/>